<accession>A0A6J5QK75</accession>
<reference evidence="1" key="1">
    <citation type="submission" date="2020-05" db="EMBL/GenBank/DDBJ databases">
        <authorList>
            <person name="Chiriac C."/>
            <person name="Salcher M."/>
            <person name="Ghai R."/>
            <person name="Kavagutti S V."/>
        </authorList>
    </citation>
    <scope>NUCLEOTIDE SEQUENCE</scope>
</reference>
<sequence length="85" mass="9718">MKLKPIKTPPPMPSSIIKRAAAIPEPNALFILLDGIAYVEAFHINRIAFDNMMSAWISEILPTLRRSQVRYFLRNKNLALTEVRP</sequence>
<gene>
    <name evidence="1" type="ORF">UFOVP1118_10</name>
</gene>
<dbReference type="EMBL" id="LR797073">
    <property type="protein sequence ID" value="CAB4185019.1"/>
    <property type="molecule type" value="Genomic_DNA"/>
</dbReference>
<proteinExistence type="predicted"/>
<protein>
    <submittedName>
        <fullName evidence="1">Uncharacterized protein</fullName>
    </submittedName>
</protein>
<organism evidence="1">
    <name type="scientific">uncultured Caudovirales phage</name>
    <dbReference type="NCBI Taxonomy" id="2100421"/>
    <lineage>
        <taxon>Viruses</taxon>
        <taxon>Duplodnaviria</taxon>
        <taxon>Heunggongvirae</taxon>
        <taxon>Uroviricota</taxon>
        <taxon>Caudoviricetes</taxon>
        <taxon>Peduoviridae</taxon>
        <taxon>Maltschvirus</taxon>
        <taxon>Maltschvirus maltsch</taxon>
    </lineage>
</organism>
<name>A0A6J5QK75_9CAUD</name>
<evidence type="ECO:0000313" key="1">
    <source>
        <dbReference type="EMBL" id="CAB4185019.1"/>
    </source>
</evidence>